<dbReference type="SUPFAM" id="SSF56112">
    <property type="entry name" value="Protein kinase-like (PK-like)"/>
    <property type="match status" value="1"/>
</dbReference>
<evidence type="ECO:0000259" key="21">
    <source>
        <dbReference type="PROSITE" id="PS51746"/>
    </source>
</evidence>
<keyword evidence="12" id="KW-0460">Magnesium</keyword>
<evidence type="ECO:0000256" key="5">
    <source>
        <dbReference type="ARBA" id="ARBA00022527"/>
    </source>
</evidence>
<evidence type="ECO:0000256" key="1">
    <source>
        <dbReference type="ARBA" id="ARBA00001936"/>
    </source>
</evidence>
<feature type="region of interest" description="Disordered" evidence="18">
    <location>
        <begin position="1"/>
        <end position="95"/>
    </location>
</feature>
<keyword evidence="10 17" id="KW-0378">Hydrolase</keyword>
<dbReference type="SUPFAM" id="SSF81606">
    <property type="entry name" value="PP2C-like"/>
    <property type="match status" value="1"/>
</dbReference>
<dbReference type="SMART" id="SM00220">
    <property type="entry name" value="S_TKc"/>
    <property type="match status" value="1"/>
</dbReference>
<evidence type="ECO:0000256" key="16">
    <source>
        <dbReference type="ARBA" id="ARBA00048336"/>
    </source>
</evidence>
<dbReference type="Gene3D" id="3.30.200.20">
    <property type="entry name" value="Phosphorylase Kinase, domain 1"/>
    <property type="match status" value="1"/>
</dbReference>
<dbReference type="InterPro" id="IPR018490">
    <property type="entry name" value="cNMP-bd_dom_sf"/>
</dbReference>
<keyword evidence="23" id="KW-1185">Reference proteome</keyword>
<dbReference type="CDD" id="cd00143">
    <property type="entry name" value="PP2Cc"/>
    <property type="match status" value="1"/>
</dbReference>
<dbReference type="SMART" id="SM00100">
    <property type="entry name" value="cNMP"/>
    <property type="match status" value="2"/>
</dbReference>
<dbReference type="Proteomes" id="UP000053237">
    <property type="component" value="Unassembled WGS sequence"/>
</dbReference>
<organism evidence="22 23">
    <name type="scientific">Albugo candida</name>
    <dbReference type="NCBI Taxonomy" id="65357"/>
    <lineage>
        <taxon>Eukaryota</taxon>
        <taxon>Sar</taxon>
        <taxon>Stramenopiles</taxon>
        <taxon>Oomycota</taxon>
        <taxon>Peronosporomycetes</taxon>
        <taxon>Albuginales</taxon>
        <taxon>Albuginaceae</taxon>
        <taxon>Albugo</taxon>
    </lineage>
</organism>
<dbReference type="PROSITE" id="PS00888">
    <property type="entry name" value="CNMP_BINDING_1"/>
    <property type="match status" value="1"/>
</dbReference>
<protein>
    <recommendedName>
        <fullName evidence="4">protein-serine/threonine phosphatase</fullName>
        <ecNumber evidence="4">3.1.3.16</ecNumber>
    </recommendedName>
</protein>
<evidence type="ECO:0000256" key="10">
    <source>
        <dbReference type="ARBA" id="ARBA00022801"/>
    </source>
</evidence>
<dbReference type="Pfam" id="PF00069">
    <property type="entry name" value="Pkinase"/>
    <property type="match status" value="1"/>
</dbReference>
<evidence type="ECO:0000256" key="15">
    <source>
        <dbReference type="ARBA" id="ARBA00047761"/>
    </source>
</evidence>
<name>A0A024GAX5_9STRA</name>
<feature type="domain" description="PPM-type phosphatase" evidence="21">
    <location>
        <begin position="125"/>
        <end position="419"/>
    </location>
</feature>
<dbReference type="GO" id="GO:0046872">
    <property type="term" value="F:metal ion binding"/>
    <property type="evidence" value="ECO:0007669"/>
    <property type="project" value="UniProtKB-KW"/>
</dbReference>
<feature type="domain" description="Cyclic nucleotide-binding" evidence="20">
    <location>
        <begin position="653"/>
        <end position="771"/>
    </location>
</feature>
<keyword evidence="8" id="KW-0547">Nucleotide-binding</keyword>
<evidence type="ECO:0000256" key="17">
    <source>
        <dbReference type="RuleBase" id="RU003465"/>
    </source>
</evidence>
<dbReference type="EC" id="3.1.3.16" evidence="4"/>
<comment type="cofactor">
    <cofactor evidence="2">
        <name>Mg(2+)</name>
        <dbReference type="ChEBI" id="CHEBI:18420"/>
    </cofactor>
</comment>
<comment type="similarity">
    <text evidence="17">Belongs to the PP2C family.</text>
</comment>
<evidence type="ECO:0000256" key="3">
    <source>
        <dbReference type="ARBA" id="ARBA00004170"/>
    </source>
</evidence>
<feature type="compositionally biased region" description="Low complexity" evidence="18">
    <location>
        <begin position="10"/>
        <end position="21"/>
    </location>
</feature>
<dbReference type="GO" id="GO:0004691">
    <property type="term" value="F:cAMP-dependent protein kinase activity"/>
    <property type="evidence" value="ECO:0007669"/>
    <property type="project" value="TreeGrafter"/>
</dbReference>
<dbReference type="GO" id="GO:0005952">
    <property type="term" value="C:cAMP-dependent protein kinase complex"/>
    <property type="evidence" value="ECO:0007669"/>
    <property type="project" value="TreeGrafter"/>
</dbReference>
<feature type="compositionally biased region" description="Polar residues" evidence="18">
    <location>
        <begin position="83"/>
        <end position="95"/>
    </location>
</feature>
<comment type="caution">
    <text evidence="22">The sequence shown here is derived from an EMBL/GenBank/DDBJ whole genome shotgun (WGS) entry which is preliminary data.</text>
</comment>
<evidence type="ECO:0000256" key="4">
    <source>
        <dbReference type="ARBA" id="ARBA00013081"/>
    </source>
</evidence>
<dbReference type="FunFam" id="3.60.40.10:FF:000007">
    <property type="entry name" value="Phosphatase 2C and cyclic nucleotide-binding/kinase domain-containing protein"/>
    <property type="match status" value="1"/>
</dbReference>
<keyword evidence="11" id="KW-0067">ATP-binding</keyword>
<reference evidence="22 23" key="1">
    <citation type="submission" date="2012-05" db="EMBL/GenBank/DDBJ databases">
        <title>Recombination and specialization in a pathogen metapopulation.</title>
        <authorList>
            <person name="Gardiner A."/>
            <person name="Kemen E."/>
            <person name="Schultz-Larsen T."/>
            <person name="MacLean D."/>
            <person name="Van Oosterhout C."/>
            <person name="Jones J.D.G."/>
        </authorList>
    </citation>
    <scope>NUCLEOTIDE SEQUENCE [LARGE SCALE GENOMIC DNA]</scope>
    <source>
        <strain evidence="22 23">Ac Nc2</strain>
    </source>
</reference>
<dbReference type="CDD" id="cd00038">
    <property type="entry name" value="CAP_ED"/>
    <property type="match status" value="2"/>
</dbReference>
<comment type="catalytic activity">
    <reaction evidence="15">
        <text>O-phospho-L-seryl-[protein] + H2O = L-seryl-[protein] + phosphate</text>
        <dbReference type="Rhea" id="RHEA:20629"/>
        <dbReference type="Rhea" id="RHEA-COMP:9863"/>
        <dbReference type="Rhea" id="RHEA-COMP:11604"/>
        <dbReference type="ChEBI" id="CHEBI:15377"/>
        <dbReference type="ChEBI" id="CHEBI:29999"/>
        <dbReference type="ChEBI" id="CHEBI:43474"/>
        <dbReference type="ChEBI" id="CHEBI:83421"/>
        <dbReference type="EC" id="3.1.3.16"/>
    </reaction>
</comment>
<dbReference type="SUPFAM" id="SSF51206">
    <property type="entry name" value="cAMP-binding domain-like"/>
    <property type="match status" value="2"/>
</dbReference>
<dbReference type="InterPro" id="IPR000719">
    <property type="entry name" value="Prot_kinase_dom"/>
</dbReference>
<keyword evidence="14" id="KW-0464">Manganese</keyword>
<keyword evidence="13 17" id="KW-0904">Protein phosphatase</keyword>
<dbReference type="InterPro" id="IPR000595">
    <property type="entry name" value="cNMP-bd_dom"/>
</dbReference>
<dbReference type="PROSITE" id="PS00889">
    <property type="entry name" value="CNMP_BINDING_2"/>
    <property type="match status" value="1"/>
</dbReference>
<evidence type="ECO:0000256" key="9">
    <source>
        <dbReference type="ARBA" id="ARBA00022777"/>
    </source>
</evidence>
<evidence type="ECO:0000256" key="18">
    <source>
        <dbReference type="SAM" id="MobiDB-lite"/>
    </source>
</evidence>
<evidence type="ECO:0000256" key="2">
    <source>
        <dbReference type="ARBA" id="ARBA00001946"/>
    </source>
</evidence>
<evidence type="ECO:0000256" key="13">
    <source>
        <dbReference type="ARBA" id="ARBA00022912"/>
    </source>
</evidence>
<evidence type="ECO:0000313" key="22">
    <source>
        <dbReference type="EMBL" id="CCI44016.1"/>
    </source>
</evidence>
<dbReference type="Gene3D" id="3.60.40.10">
    <property type="entry name" value="PPM-type phosphatase domain"/>
    <property type="match status" value="1"/>
</dbReference>
<proteinExistence type="inferred from homology"/>
<dbReference type="SMART" id="SM00331">
    <property type="entry name" value="PP2C_SIG"/>
    <property type="match status" value="1"/>
</dbReference>
<dbReference type="InterPro" id="IPR036457">
    <property type="entry name" value="PPM-type-like_dom_sf"/>
</dbReference>
<dbReference type="InParanoid" id="A0A024GAX5"/>
<dbReference type="InterPro" id="IPR000222">
    <property type="entry name" value="PP2C_BS"/>
</dbReference>
<dbReference type="PRINTS" id="PR00103">
    <property type="entry name" value="CAMPKINASE"/>
</dbReference>
<feature type="compositionally biased region" description="Low complexity" evidence="18">
    <location>
        <begin position="34"/>
        <end position="43"/>
    </location>
</feature>
<dbReference type="InterPro" id="IPR014710">
    <property type="entry name" value="RmlC-like_jellyroll"/>
</dbReference>
<dbReference type="InterPro" id="IPR001932">
    <property type="entry name" value="PPM-type_phosphatase-like_dom"/>
</dbReference>
<dbReference type="EMBL" id="CAIX01000060">
    <property type="protein sequence ID" value="CCI44016.1"/>
    <property type="molecule type" value="Genomic_DNA"/>
</dbReference>
<dbReference type="STRING" id="65357.A0A024GAX5"/>
<sequence>MGNCCSTEATTSTSNPVNSSNELTAPLPLSLKDSSSTNTSQTNQDHDVVHKRSPHLNDSSTTSSHSSIYTNVSRSPQKGLGQFLTSNGNDAPSRTQSVSIGNYSIRYAFYSKRGYYPECEWFRYSIYIISTIYSIARRKPNQDSYYCQTRFENDASKAFFAVFDGHGQFGDVCSQFAAEQLPRNMEKCMSEKISIQSALTQAHVQTNTEMHEASFDDSMSGTTSISVLFSGSEIHVANVGDSRAIIAKDDSNDSFNLTAKPLSIDQTPFRKDERERVKKCGARILTVDQVEGLEPIHENWGLKLGEEIDENGDPPRIWHPYGQYPGTAFTRSIGDSVSEDLGVTAEPEILSKTLNVHDRFIIIASDGVFEFLTSQNVVDLVKHFDDPSDACQALVEEAYNRWLQYEVRTDDITAICIYLDGVTDDRDAQRGSIYAGAEVLSMQSMLRPVRGAQGPDHRRRDTIVGTDAIRLSLTDTMLSDVTEENHTISTMDGPSITSSSDREMQWFKDAVRENFLFNHLSDEKVTEIAGLLTRIEVKAGEIVIRQGTPGNTFYIVESGSLEVRVLTLTEEVPDDDELPYDRFGDCVHSYNATSRFHPTFGELSLIYSKPRAATVIALTDGILWGLDRHAFRSVLMQGRPLCDVVHRLRQIRLLRPLTIAQTSLIAEELKPIRFEAGQVILHEGMLENGFYLITSGKVECRFRINEQAAMTLKSFDYFGEVSLVKKRSISQRTVTAVEATECLFIDKDGLEQAVGKLSTILEKDRARRNRKEYYKMARKNATPDSLIGFGDLPENTPKIPFSTQNLEIVGQVLSEETNLIRLVTIRETVPSVYMTLRTASKQAVFDASMHKHICGERDIYIALHEHNVLVPSVVATNASETDIHLLYDTQIVGTLESFLNNEPHNEPFVRYYSAQALLALDFLHSARRDCVTDIGPKQSACRSEWTNANAEFKVSTKLSKYVGRGRTYTVCGTPEYLSPEQIKGEGHNIAADYWALGVLIYELYCGKTPFQKEDKDDLTVLNVIASFDPMTVEWEGQPSKELRDLVSQLLNPDFSARLGFRHKDQRQNVQASCDEIKEHSFFAGTSWEATKAGSFGAPLEAAAATRFNEIISNRARSTFQDLNIGSSYTGDIAWLSRF</sequence>
<evidence type="ECO:0000256" key="8">
    <source>
        <dbReference type="ARBA" id="ARBA00022741"/>
    </source>
</evidence>
<gene>
    <name evidence="22" type="ORF">BN9_048000</name>
</gene>
<dbReference type="Pfam" id="PF00027">
    <property type="entry name" value="cNMP_binding"/>
    <property type="match status" value="1"/>
</dbReference>
<dbReference type="PROSITE" id="PS50011">
    <property type="entry name" value="PROTEIN_KINASE_DOM"/>
    <property type="match status" value="1"/>
</dbReference>
<feature type="domain" description="Protein kinase" evidence="19">
    <location>
        <begin position="803"/>
        <end position="1082"/>
    </location>
</feature>
<keyword evidence="9" id="KW-0418">Kinase</keyword>
<comment type="subcellular location">
    <subcellularLocation>
        <location evidence="3">Membrane</location>
        <topology evidence="3">Peripheral membrane protein</topology>
    </subcellularLocation>
</comment>
<dbReference type="OrthoDB" id="10264738at2759"/>
<dbReference type="PANTHER" id="PTHR24353">
    <property type="entry name" value="CYCLIC NUCLEOTIDE-DEPENDENT PROTEIN KINASE"/>
    <property type="match status" value="1"/>
</dbReference>
<dbReference type="GO" id="GO:0016020">
    <property type="term" value="C:membrane"/>
    <property type="evidence" value="ECO:0007669"/>
    <property type="project" value="UniProtKB-SubCell"/>
</dbReference>
<comment type="catalytic activity">
    <reaction evidence="16">
        <text>O-phospho-L-threonyl-[protein] + H2O = L-threonyl-[protein] + phosphate</text>
        <dbReference type="Rhea" id="RHEA:47004"/>
        <dbReference type="Rhea" id="RHEA-COMP:11060"/>
        <dbReference type="Rhea" id="RHEA-COMP:11605"/>
        <dbReference type="ChEBI" id="CHEBI:15377"/>
        <dbReference type="ChEBI" id="CHEBI:30013"/>
        <dbReference type="ChEBI" id="CHEBI:43474"/>
        <dbReference type="ChEBI" id="CHEBI:61977"/>
        <dbReference type="EC" id="3.1.3.16"/>
    </reaction>
</comment>
<evidence type="ECO:0000259" key="19">
    <source>
        <dbReference type="PROSITE" id="PS50011"/>
    </source>
</evidence>
<dbReference type="PROSITE" id="PS01032">
    <property type="entry name" value="PPM_1"/>
    <property type="match status" value="1"/>
</dbReference>
<accession>A0A024GAX5</accession>
<keyword evidence="7" id="KW-0479">Metal-binding</keyword>
<dbReference type="AlphaFoldDB" id="A0A024GAX5"/>
<evidence type="ECO:0000256" key="14">
    <source>
        <dbReference type="ARBA" id="ARBA00023211"/>
    </source>
</evidence>
<dbReference type="SMART" id="SM00332">
    <property type="entry name" value="PP2Cc"/>
    <property type="match status" value="1"/>
</dbReference>
<dbReference type="Pfam" id="PF00481">
    <property type="entry name" value="PP2C"/>
    <property type="match status" value="1"/>
</dbReference>
<dbReference type="Gene3D" id="1.10.510.10">
    <property type="entry name" value="Transferase(Phosphotransferase) domain 1"/>
    <property type="match status" value="1"/>
</dbReference>
<feature type="domain" description="Cyclic nucleotide-binding" evidence="20">
    <location>
        <begin position="516"/>
        <end position="636"/>
    </location>
</feature>
<dbReference type="PROSITE" id="PS50042">
    <property type="entry name" value="CNMP_BINDING_3"/>
    <property type="match status" value="2"/>
</dbReference>
<dbReference type="InterPro" id="IPR011009">
    <property type="entry name" value="Kinase-like_dom_sf"/>
</dbReference>
<dbReference type="InterPro" id="IPR018488">
    <property type="entry name" value="cNMP-bd_CS"/>
</dbReference>
<evidence type="ECO:0000256" key="7">
    <source>
        <dbReference type="ARBA" id="ARBA00022723"/>
    </source>
</evidence>
<evidence type="ECO:0000256" key="11">
    <source>
        <dbReference type="ARBA" id="ARBA00022840"/>
    </source>
</evidence>
<dbReference type="PANTHER" id="PTHR24353:SF127">
    <property type="entry name" value="PROTEIN PHOSPHATASE 2C AND CYCLIC NUCLEOTIDE-BINDING_KINASE DOMAIN-CONTAINING PROTEIN"/>
    <property type="match status" value="1"/>
</dbReference>
<evidence type="ECO:0000313" key="23">
    <source>
        <dbReference type="Proteomes" id="UP000053237"/>
    </source>
</evidence>
<dbReference type="GO" id="GO:0005524">
    <property type="term" value="F:ATP binding"/>
    <property type="evidence" value="ECO:0007669"/>
    <property type="project" value="UniProtKB-KW"/>
</dbReference>
<dbReference type="Gene3D" id="2.60.120.10">
    <property type="entry name" value="Jelly Rolls"/>
    <property type="match status" value="2"/>
</dbReference>
<evidence type="ECO:0000256" key="6">
    <source>
        <dbReference type="ARBA" id="ARBA00022679"/>
    </source>
</evidence>
<evidence type="ECO:0000256" key="12">
    <source>
        <dbReference type="ARBA" id="ARBA00022842"/>
    </source>
</evidence>
<dbReference type="PROSITE" id="PS51746">
    <property type="entry name" value="PPM_2"/>
    <property type="match status" value="1"/>
</dbReference>
<keyword evidence="6" id="KW-0808">Transferase</keyword>
<comment type="cofactor">
    <cofactor evidence="1">
        <name>Mn(2+)</name>
        <dbReference type="ChEBI" id="CHEBI:29035"/>
    </cofactor>
</comment>
<evidence type="ECO:0000259" key="20">
    <source>
        <dbReference type="PROSITE" id="PS50042"/>
    </source>
</evidence>
<keyword evidence="5" id="KW-0723">Serine/threonine-protein kinase</keyword>
<dbReference type="GO" id="GO:0004722">
    <property type="term" value="F:protein serine/threonine phosphatase activity"/>
    <property type="evidence" value="ECO:0007669"/>
    <property type="project" value="UniProtKB-EC"/>
</dbReference>